<dbReference type="SUPFAM" id="SSF55874">
    <property type="entry name" value="ATPase domain of HSP90 chaperone/DNA topoisomerase II/histidine kinase"/>
    <property type="match status" value="1"/>
</dbReference>
<dbReference type="InterPro" id="IPR018955">
    <property type="entry name" value="BCDHK/PDK_N"/>
</dbReference>
<evidence type="ECO:0000256" key="1">
    <source>
        <dbReference type="ARBA" id="ARBA00006155"/>
    </source>
</evidence>
<evidence type="ECO:0000256" key="5">
    <source>
        <dbReference type="ARBA" id="ARBA00022840"/>
    </source>
</evidence>
<dbReference type="Pfam" id="PF02518">
    <property type="entry name" value="HATPase_c"/>
    <property type="match status" value="1"/>
</dbReference>
<keyword evidence="13" id="KW-1185">Reference proteome</keyword>
<feature type="region of interest" description="Disordered" evidence="9">
    <location>
        <begin position="113"/>
        <end position="149"/>
    </location>
</feature>
<dbReference type="EC" id="2.7.11.-" evidence="8"/>
<comment type="catalytic activity">
    <reaction evidence="7">
        <text>L-seryl-[pyruvate dehydrogenase E1 alpha subunit] + ATP = O-phospho-L-seryl-[pyruvate dehydrogenase E1 alpha subunit] + ADP + H(+)</text>
        <dbReference type="Rhea" id="RHEA:23052"/>
        <dbReference type="Rhea" id="RHEA-COMP:13689"/>
        <dbReference type="Rhea" id="RHEA-COMP:13690"/>
        <dbReference type="ChEBI" id="CHEBI:15378"/>
        <dbReference type="ChEBI" id="CHEBI:29999"/>
        <dbReference type="ChEBI" id="CHEBI:30616"/>
        <dbReference type="ChEBI" id="CHEBI:83421"/>
        <dbReference type="ChEBI" id="CHEBI:456216"/>
        <dbReference type="EC" id="2.7.11.2"/>
    </reaction>
</comment>
<dbReference type="EMBL" id="CAUWAG010000018">
    <property type="protein sequence ID" value="CAJ2511596.1"/>
    <property type="molecule type" value="Genomic_DNA"/>
</dbReference>
<keyword evidence="3 8" id="KW-0547">Nucleotide-binding</keyword>
<feature type="domain" description="Branched-chain alpha-ketoacid dehydrogenase kinase/Pyruvate dehydrogenase kinase N-terminal" evidence="11">
    <location>
        <begin position="24"/>
        <end position="257"/>
    </location>
</feature>
<evidence type="ECO:0000256" key="6">
    <source>
        <dbReference type="ARBA" id="ARBA00023128"/>
    </source>
</evidence>
<evidence type="ECO:0000256" key="3">
    <source>
        <dbReference type="ARBA" id="ARBA00022741"/>
    </source>
</evidence>
<dbReference type="InterPro" id="IPR036784">
    <property type="entry name" value="AK/P_DHK_N_sf"/>
</dbReference>
<dbReference type="GO" id="GO:0010906">
    <property type="term" value="P:regulation of glucose metabolic process"/>
    <property type="evidence" value="ECO:0007669"/>
    <property type="project" value="TreeGrafter"/>
</dbReference>
<feature type="compositionally biased region" description="Polar residues" evidence="9">
    <location>
        <begin position="135"/>
        <end position="149"/>
    </location>
</feature>
<dbReference type="Pfam" id="PF10436">
    <property type="entry name" value="BCDHK_Adom3"/>
    <property type="match status" value="1"/>
</dbReference>
<evidence type="ECO:0000259" key="10">
    <source>
        <dbReference type="Pfam" id="PF02518"/>
    </source>
</evidence>
<dbReference type="SUPFAM" id="SSF69012">
    <property type="entry name" value="alpha-ketoacid dehydrogenase kinase, N-terminal domain"/>
    <property type="match status" value="1"/>
</dbReference>
<comment type="caution">
    <text evidence="12">The sequence shown here is derived from an EMBL/GenBank/DDBJ whole genome shotgun (WGS) entry which is preliminary data.</text>
</comment>
<sequence>MSWKASERLMDTIRHYANFPATGVSLRQMVQFGERPSVGTLFRASQFLAEELPIRLAHRVQELTNLPDGLNEMPSVKKVQDWYAQSFEEITTLPRPDLGKEVRERLLHTGRFQHNGRGSILSEATPNPSIREGQYASSPYAQSGANSGKKQQAAARRYFAMVDDTGHWPPDLQAYNSRFAQTLNKIKRRHDGVVTTMAQGILEYKRRRQRMQIDNNIQSFLDRFYMSRIGIRMLIGQHIALTDQNHHRDPTYVGIICTKTNVRDLAEEAIENARFVCEDHYGLFEAPKIQLVCNPNLNFMYVPGHLSHMLFETLKNSLRAVVETHGQDKQDFPVTKVIVAEGREDITIKISDEGGGIPRSAIPLVWTYMYTTVDRTPNLDPDFDKSDFKAPMAGFGYGLPISRLYARYFGGDLKLISMEGYGTDQLAVMRDWTSSRGLAMPKRMMQKRLKELEVSERKQVGDAESMMVQESGRFTRDQSGGEL</sequence>
<gene>
    <name evidence="12" type="ORF">KHLLAP_LOCUS12064</name>
</gene>
<dbReference type="InterPro" id="IPR003594">
    <property type="entry name" value="HATPase_dom"/>
</dbReference>
<comment type="similarity">
    <text evidence="1 8">Belongs to the PDK/BCKDK protein kinase family.</text>
</comment>
<dbReference type="CDD" id="cd16929">
    <property type="entry name" value="HATPase_PDK-like"/>
    <property type="match status" value="1"/>
</dbReference>
<evidence type="ECO:0000313" key="12">
    <source>
        <dbReference type="EMBL" id="CAJ2511596.1"/>
    </source>
</evidence>
<keyword evidence="5 8" id="KW-0067">ATP-binding</keyword>
<dbReference type="PANTHER" id="PTHR11947:SF3">
    <property type="entry name" value="[PYRUVATE DEHYDROGENASE (ACETYL-TRANSFERRING)] KINASE, MITOCHONDRIAL"/>
    <property type="match status" value="1"/>
</dbReference>
<feature type="domain" description="Histidine kinase/HSP90-like ATPase" evidence="10">
    <location>
        <begin position="304"/>
        <end position="424"/>
    </location>
</feature>
<dbReference type="Proteomes" id="UP001295740">
    <property type="component" value="Unassembled WGS sequence"/>
</dbReference>
<evidence type="ECO:0000256" key="8">
    <source>
        <dbReference type="RuleBase" id="RU366032"/>
    </source>
</evidence>
<feature type="region of interest" description="Disordered" evidence="9">
    <location>
        <begin position="456"/>
        <end position="483"/>
    </location>
</feature>
<comment type="subcellular location">
    <subcellularLocation>
        <location evidence="8">Mitochondrion matrix</location>
    </subcellularLocation>
</comment>
<evidence type="ECO:0000256" key="9">
    <source>
        <dbReference type="SAM" id="MobiDB-lite"/>
    </source>
</evidence>
<evidence type="ECO:0000256" key="2">
    <source>
        <dbReference type="ARBA" id="ARBA00022679"/>
    </source>
</evidence>
<dbReference type="InterPro" id="IPR036890">
    <property type="entry name" value="HATPase_C_sf"/>
</dbReference>
<keyword evidence="6 8" id="KW-0496">Mitochondrion</keyword>
<organism evidence="12 13">
    <name type="scientific">Anthostomella pinea</name>
    <dbReference type="NCBI Taxonomy" id="933095"/>
    <lineage>
        <taxon>Eukaryota</taxon>
        <taxon>Fungi</taxon>
        <taxon>Dikarya</taxon>
        <taxon>Ascomycota</taxon>
        <taxon>Pezizomycotina</taxon>
        <taxon>Sordariomycetes</taxon>
        <taxon>Xylariomycetidae</taxon>
        <taxon>Xylariales</taxon>
        <taxon>Xylariaceae</taxon>
        <taxon>Anthostomella</taxon>
    </lineage>
</organism>
<evidence type="ECO:0000256" key="4">
    <source>
        <dbReference type="ARBA" id="ARBA00022777"/>
    </source>
</evidence>
<dbReference type="Gene3D" id="3.30.565.10">
    <property type="entry name" value="Histidine kinase-like ATPase, C-terminal domain"/>
    <property type="match status" value="1"/>
</dbReference>
<dbReference type="Gene3D" id="1.20.140.20">
    <property type="entry name" value="Alpha-ketoacid/pyruvate dehydrogenase kinase, N-terminal domain"/>
    <property type="match status" value="1"/>
</dbReference>
<proteinExistence type="inferred from homology"/>
<dbReference type="AlphaFoldDB" id="A0AAI8VV31"/>
<keyword evidence="4 8" id="KW-0418">Kinase</keyword>
<evidence type="ECO:0000313" key="13">
    <source>
        <dbReference type="Proteomes" id="UP001295740"/>
    </source>
</evidence>
<keyword evidence="2 8" id="KW-0808">Transferase</keyword>
<dbReference type="GO" id="GO:0005524">
    <property type="term" value="F:ATP binding"/>
    <property type="evidence" value="ECO:0007669"/>
    <property type="project" value="UniProtKB-UniRule"/>
</dbReference>
<reference evidence="12" key="1">
    <citation type="submission" date="2023-10" db="EMBL/GenBank/DDBJ databases">
        <authorList>
            <person name="Hackl T."/>
        </authorList>
    </citation>
    <scope>NUCLEOTIDE SEQUENCE</scope>
</reference>
<evidence type="ECO:0000259" key="11">
    <source>
        <dbReference type="Pfam" id="PF10436"/>
    </source>
</evidence>
<protein>
    <recommendedName>
        <fullName evidence="8">Protein-serine/threonine kinase</fullName>
        <ecNumber evidence="8">2.7.11.-</ecNumber>
    </recommendedName>
</protein>
<name>A0AAI8VV31_9PEZI</name>
<accession>A0AAI8VV31</accession>
<dbReference type="PANTHER" id="PTHR11947">
    <property type="entry name" value="PYRUVATE DEHYDROGENASE KINASE"/>
    <property type="match status" value="1"/>
</dbReference>
<dbReference type="GO" id="GO:0004740">
    <property type="term" value="F:pyruvate dehydrogenase (acetyl-transferring) kinase activity"/>
    <property type="evidence" value="ECO:0007669"/>
    <property type="project" value="UniProtKB-EC"/>
</dbReference>
<evidence type="ECO:0000256" key="7">
    <source>
        <dbReference type="ARBA" id="ARBA00048201"/>
    </source>
</evidence>
<dbReference type="InterPro" id="IPR039028">
    <property type="entry name" value="BCKD/PDK"/>
</dbReference>
<dbReference type="GO" id="GO:0005759">
    <property type="term" value="C:mitochondrial matrix"/>
    <property type="evidence" value="ECO:0007669"/>
    <property type="project" value="UniProtKB-SubCell"/>
</dbReference>